<proteinExistence type="predicted"/>
<feature type="signal peptide" evidence="1">
    <location>
        <begin position="1"/>
        <end position="24"/>
    </location>
</feature>
<reference evidence="2 3" key="1">
    <citation type="journal article" date="2013" name="Int. J. Syst. Evol. Microbiol.">
        <title>Tumebacillus flagellatus sp. nov., an alpha-amylase/pullulanase-producing bacterium isolated from cassava wastewater.</title>
        <authorList>
            <person name="Wang Q."/>
            <person name="Xie N."/>
            <person name="Qin Y."/>
            <person name="Shen N."/>
            <person name="Zhu J."/>
            <person name="Mi H."/>
            <person name="Huang R."/>
        </authorList>
    </citation>
    <scope>NUCLEOTIDE SEQUENCE [LARGE SCALE GENOMIC DNA]</scope>
    <source>
        <strain evidence="2 3">GST4</strain>
    </source>
</reference>
<comment type="caution">
    <text evidence="2">The sequence shown here is derived from an EMBL/GenBank/DDBJ whole genome shotgun (WGS) entry which is preliminary data.</text>
</comment>
<evidence type="ECO:0000313" key="2">
    <source>
        <dbReference type="EMBL" id="KEO84800.1"/>
    </source>
</evidence>
<dbReference type="EMBL" id="JMIR01000002">
    <property type="protein sequence ID" value="KEO84800.1"/>
    <property type="molecule type" value="Genomic_DNA"/>
</dbReference>
<dbReference type="RefSeq" id="WP_038083900.1">
    <property type="nucleotide sequence ID" value="NZ_JMIR01000002.1"/>
</dbReference>
<evidence type="ECO:0000313" key="3">
    <source>
        <dbReference type="Proteomes" id="UP000027931"/>
    </source>
</evidence>
<protein>
    <submittedName>
        <fullName evidence="2">Uncharacterized protein</fullName>
    </submittedName>
</protein>
<accession>A0A074LW39</accession>
<gene>
    <name evidence="2" type="ORF">EL26_01965</name>
</gene>
<evidence type="ECO:0000256" key="1">
    <source>
        <dbReference type="SAM" id="SignalP"/>
    </source>
</evidence>
<organism evidence="2 3">
    <name type="scientific">Tumebacillus flagellatus</name>
    <dbReference type="NCBI Taxonomy" id="1157490"/>
    <lineage>
        <taxon>Bacteria</taxon>
        <taxon>Bacillati</taxon>
        <taxon>Bacillota</taxon>
        <taxon>Bacilli</taxon>
        <taxon>Bacillales</taxon>
        <taxon>Alicyclobacillaceae</taxon>
        <taxon>Tumebacillus</taxon>
    </lineage>
</organism>
<dbReference type="Proteomes" id="UP000027931">
    <property type="component" value="Unassembled WGS sequence"/>
</dbReference>
<dbReference type="AlphaFoldDB" id="A0A074LW39"/>
<keyword evidence="3" id="KW-1185">Reference proteome</keyword>
<sequence length="144" mass="15478">MKKKYIAVTAVGLLLGGLAWFSGAAMTPAEAGLHTRLDRQALAADGITLDVPDHDPQIVQNDALERAKAAYGGMLAGNWDVQVEYHLISGPTVISAKNARHLERTPCYLVLFTRTDPPAPGSPRLVHVLVDAQSGEVLQAFSHR</sequence>
<name>A0A074LW39_9BACL</name>
<keyword evidence="1" id="KW-0732">Signal</keyword>
<feature type="chain" id="PRO_5001698183" evidence="1">
    <location>
        <begin position="25"/>
        <end position="144"/>
    </location>
</feature>